<keyword evidence="2" id="KW-1185">Reference proteome</keyword>
<dbReference type="Proteomes" id="UP000198650">
    <property type="component" value="Unassembled WGS sequence"/>
</dbReference>
<name>A0A1I0T6H5_9BACL</name>
<dbReference type="OrthoDB" id="2971088at2"/>
<accession>A0A1I0T6H5</accession>
<dbReference type="AlphaFoldDB" id="A0A1I0T6H5"/>
<dbReference type="EMBL" id="FOJS01000014">
    <property type="protein sequence ID" value="SFA47203.1"/>
    <property type="molecule type" value="Genomic_DNA"/>
</dbReference>
<reference evidence="2" key="1">
    <citation type="submission" date="2016-10" db="EMBL/GenBank/DDBJ databases">
        <authorList>
            <person name="Varghese N."/>
            <person name="Submissions S."/>
        </authorList>
    </citation>
    <scope>NUCLEOTIDE SEQUENCE [LARGE SCALE GENOMIC DNA]</scope>
    <source>
        <strain evidence="2">M1</strain>
    </source>
</reference>
<sequence>MNQYYVVLRTKEKDELMDVVGALSLEEAWAIARIRYEERMREGDSLFVFPAIGPLAFDENNRFVSNSGGNMKIMMKF</sequence>
<organism evidence="1 2">
    <name type="scientific">Parageobacillus thermantarcticus</name>
    <dbReference type="NCBI Taxonomy" id="186116"/>
    <lineage>
        <taxon>Bacteria</taxon>
        <taxon>Bacillati</taxon>
        <taxon>Bacillota</taxon>
        <taxon>Bacilli</taxon>
        <taxon>Bacillales</taxon>
        <taxon>Anoxybacillaceae</taxon>
        <taxon>Parageobacillus</taxon>
    </lineage>
</organism>
<evidence type="ECO:0000313" key="2">
    <source>
        <dbReference type="Proteomes" id="UP000198650"/>
    </source>
</evidence>
<gene>
    <name evidence="1" type="ORF">SAMN05192569_101413</name>
</gene>
<protein>
    <submittedName>
        <fullName evidence="1">Uncharacterized protein</fullName>
    </submittedName>
</protein>
<evidence type="ECO:0000313" key="1">
    <source>
        <dbReference type="EMBL" id="SFA47203.1"/>
    </source>
</evidence>
<proteinExistence type="predicted"/>